<accession>A0A261FJZ1</accession>
<comment type="caution">
    <text evidence="1">The sequence shown here is derived from an EMBL/GenBank/DDBJ whole genome shotgun (WGS) entry which is preliminary data.</text>
</comment>
<evidence type="ECO:0000313" key="1">
    <source>
        <dbReference type="EMBL" id="OZG59345.1"/>
    </source>
</evidence>
<reference evidence="1 2" key="1">
    <citation type="journal article" date="2017" name="BMC Genomics">
        <title>Comparative genomic and phylogenomic analyses of the Bifidobacteriaceae family.</title>
        <authorList>
            <person name="Lugli G.A."/>
            <person name="Milani C."/>
            <person name="Turroni F."/>
            <person name="Duranti S."/>
            <person name="Mancabelli L."/>
            <person name="Mangifesta M."/>
            <person name="Ferrario C."/>
            <person name="Modesto M."/>
            <person name="Mattarelli P."/>
            <person name="Jiri K."/>
            <person name="van Sinderen D."/>
            <person name="Ventura M."/>
        </authorList>
    </citation>
    <scope>NUCLEOTIDE SEQUENCE [LARGE SCALE GENOMIC DNA]</scope>
    <source>
        <strain evidence="1 2">DSM 100201</strain>
    </source>
</reference>
<dbReference type="RefSeq" id="WP_094661686.1">
    <property type="nucleotide sequence ID" value="NZ_MWWV01000001.1"/>
</dbReference>
<dbReference type="Proteomes" id="UP000216444">
    <property type="component" value="Unassembled WGS sequence"/>
</dbReference>
<organism evidence="1 2">
    <name type="scientific">Bifidobacterium tissieri</name>
    <dbReference type="NCBI Taxonomy" id="1630162"/>
    <lineage>
        <taxon>Bacteria</taxon>
        <taxon>Bacillati</taxon>
        <taxon>Actinomycetota</taxon>
        <taxon>Actinomycetes</taxon>
        <taxon>Bifidobacteriales</taxon>
        <taxon>Bifidobacteriaceae</taxon>
        <taxon>Bifidobacterium</taxon>
    </lineage>
</organism>
<name>A0A261FJZ1_9BIFI</name>
<gene>
    <name evidence="1" type="ORF">BTIS_0076</name>
</gene>
<evidence type="ECO:0000313" key="2">
    <source>
        <dbReference type="Proteomes" id="UP000216444"/>
    </source>
</evidence>
<dbReference type="EMBL" id="MWWV01000001">
    <property type="protein sequence ID" value="OZG59345.1"/>
    <property type="molecule type" value="Genomic_DNA"/>
</dbReference>
<sequence length="178" mass="19926">MQDINIDTPEDMSDAAGALASILNRHGGFMYSFDLKNEALKRYRMSPSAQGRARKKAGIKGVRTPGFGCSHSVCTWEWTPREEALAWAERHPITDSPSGSGGSMKSPEISECENVILEIRDLPASELDLLADIIDAIRHEHDADMITVLKAERTRLMERIAEIDRIITRHERNGEQPE</sequence>
<keyword evidence="2" id="KW-1185">Reference proteome</keyword>
<proteinExistence type="predicted"/>
<dbReference type="AlphaFoldDB" id="A0A261FJZ1"/>
<protein>
    <submittedName>
        <fullName evidence="1">Uncharacterized protein</fullName>
    </submittedName>
</protein>